<sequence>MDRAVSFSSKEESLQNCLLLAVPLRLFLDAQCLARENLNHLSTHSSASSSQP</sequence>
<evidence type="ECO:0000313" key="3">
    <source>
        <dbReference type="Proteomes" id="UP000335636"/>
    </source>
</evidence>
<protein>
    <submittedName>
        <fullName evidence="2">Uncharacterized protein</fullName>
    </submittedName>
</protein>
<dbReference type="EMBL" id="WJEC01000821">
    <property type="protein sequence ID" value="KAF7480875.1"/>
    <property type="molecule type" value="Genomic_DNA"/>
</dbReference>
<dbReference type="AlphaFoldDB" id="A0A5E4B142"/>
<evidence type="ECO:0000313" key="1">
    <source>
        <dbReference type="EMBL" id="KAF7480875.1"/>
    </source>
</evidence>
<evidence type="ECO:0000313" key="2">
    <source>
        <dbReference type="EMBL" id="VTJ62499.1"/>
    </source>
</evidence>
<dbReference type="Proteomes" id="UP000662637">
    <property type="component" value="Unassembled WGS sequence"/>
</dbReference>
<dbReference type="EMBL" id="CABDUW010000202">
    <property type="protein sequence ID" value="VTJ62499.1"/>
    <property type="molecule type" value="Genomic_DNA"/>
</dbReference>
<gene>
    <name evidence="1" type="ORF">GHT09_007938</name>
    <name evidence="2" type="ORF">MONAX_5E012160</name>
</gene>
<reference evidence="1" key="2">
    <citation type="submission" date="2020-08" db="EMBL/GenBank/DDBJ databases">
        <authorList>
            <person name="Shumante A."/>
            <person name="Zimin A.V."/>
            <person name="Puiu D."/>
            <person name="Salzberg S.L."/>
        </authorList>
    </citation>
    <scope>NUCLEOTIDE SEQUENCE</scope>
    <source>
        <strain evidence="1">WC2-LM</strain>
        <tissue evidence="1">Liver</tissue>
    </source>
</reference>
<accession>A0A5E4B142</accession>
<dbReference type="Proteomes" id="UP000335636">
    <property type="component" value="Unassembled WGS sequence"/>
</dbReference>
<organism evidence="2 3">
    <name type="scientific">Marmota monax</name>
    <name type="common">Woodchuck</name>
    <dbReference type="NCBI Taxonomy" id="9995"/>
    <lineage>
        <taxon>Eukaryota</taxon>
        <taxon>Metazoa</taxon>
        <taxon>Chordata</taxon>
        <taxon>Craniata</taxon>
        <taxon>Vertebrata</taxon>
        <taxon>Euteleostomi</taxon>
        <taxon>Mammalia</taxon>
        <taxon>Eutheria</taxon>
        <taxon>Euarchontoglires</taxon>
        <taxon>Glires</taxon>
        <taxon>Rodentia</taxon>
        <taxon>Sciuromorpha</taxon>
        <taxon>Sciuridae</taxon>
        <taxon>Xerinae</taxon>
        <taxon>Marmotini</taxon>
        <taxon>Marmota</taxon>
    </lineage>
</organism>
<name>A0A5E4B142_MARMO</name>
<reference evidence="2 3" key="1">
    <citation type="submission" date="2019-04" db="EMBL/GenBank/DDBJ databases">
        <authorList>
            <person name="Alioto T."/>
            <person name="Alioto T."/>
        </authorList>
    </citation>
    <scope>NUCLEOTIDE SEQUENCE [LARGE SCALE GENOMIC DNA]</scope>
</reference>
<proteinExistence type="predicted"/>
<keyword evidence="3" id="KW-1185">Reference proteome</keyword>